<evidence type="ECO:0000256" key="1">
    <source>
        <dbReference type="ARBA" id="ARBA00007553"/>
    </source>
</evidence>
<feature type="domain" description="N-acetylmuramoyl-L-alanine amidase" evidence="9">
    <location>
        <begin position="43"/>
        <end position="179"/>
    </location>
</feature>
<dbReference type="Proteomes" id="UP000694925">
    <property type="component" value="Unplaced"/>
</dbReference>
<dbReference type="SMART" id="SM00644">
    <property type="entry name" value="Ami_2"/>
    <property type="match status" value="1"/>
</dbReference>
<dbReference type="Pfam" id="PF01510">
    <property type="entry name" value="Amidase_2"/>
    <property type="match status" value="1"/>
</dbReference>
<dbReference type="SUPFAM" id="SSF55846">
    <property type="entry name" value="N-acetylmuramoyl-L-alanine amidase-like"/>
    <property type="match status" value="1"/>
</dbReference>
<dbReference type="PANTHER" id="PTHR11022">
    <property type="entry name" value="PEPTIDOGLYCAN RECOGNITION PROTEIN"/>
    <property type="match status" value="1"/>
</dbReference>
<dbReference type="InterPro" id="IPR002502">
    <property type="entry name" value="Amidase_domain"/>
</dbReference>
<protein>
    <recommendedName>
        <fullName evidence="6">Peptidoglycan-recognition protein</fullName>
    </recommendedName>
</protein>
<feature type="domain" description="Peptidoglycan recognition protein family" evidence="10">
    <location>
        <begin position="29"/>
        <end position="173"/>
    </location>
</feature>
<feature type="signal peptide" evidence="8">
    <location>
        <begin position="1"/>
        <end position="21"/>
    </location>
</feature>
<dbReference type="KEGG" id="ccal:108628637"/>
<keyword evidence="2 6" id="KW-0399">Innate immunity</keyword>
<accession>A0AAJ7J7Q6</accession>
<evidence type="ECO:0000313" key="11">
    <source>
        <dbReference type="Proteomes" id="UP000694925"/>
    </source>
</evidence>
<dbReference type="PIRSF" id="PIRSF037945">
    <property type="entry name" value="PGRPs"/>
    <property type="match status" value="1"/>
</dbReference>
<evidence type="ECO:0000256" key="5">
    <source>
        <dbReference type="ARBA" id="ARBA00023157"/>
    </source>
</evidence>
<dbReference type="GO" id="GO:0008745">
    <property type="term" value="F:N-acetylmuramoyl-L-alanine amidase activity"/>
    <property type="evidence" value="ECO:0007669"/>
    <property type="project" value="InterPro"/>
</dbReference>
<organism evidence="11 12">
    <name type="scientific">Ceratina calcarata</name>
    <dbReference type="NCBI Taxonomy" id="156304"/>
    <lineage>
        <taxon>Eukaryota</taxon>
        <taxon>Metazoa</taxon>
        <taxon>Ecdysozoa</taxon>
        <taxon>Arthropoda</taxon>
        <taxon>Hexapoda</taxon>
        <taxon>Insecta</taxon>
        <taxon>Pterygota</taxon>
        <taxon>Neoptera</taxon>
        <taxon>Endopterygota</taxon>
        <taxon>Hymenoptera</taxon>
        <taxon>Apocrita</taxon>
        <taxon>Aculeata</taxon>
        <taxon>Apoidea</taxon>
        <taxon>Anthophila</taxon>
        <taxon>Apidae</taxon>
        <taxon>Ceratina</taxon>
        <taxon>Zadontomerus</taxon>
    </lineage>
</organism>
<dbReference type="GO" id="GO:0042834">
    <property type="term" value="F:peptidoglycan binding"/>
    <property type="evidence" value="ECO:0007669"/>
    <property type="project" value="InterPro"/>
</dbReference>
<dbReference type="GO" id="GO:0045087">
    <property type="term" value="P:innate immune response"/>
    <property type="evidence" value="ECO:0007669"/>
    <property type="project" value="UniProtKB-KW"/>
</dbReference>
<proteinExistence type="inferred from homology"/>
<dbReference type="InterPro" id="IPR017331">
    <property type="entry name" value="Peptidoglycan_recognition"/>
</dbReference>
<feature type="chain" id="PRO_5042472159" description="Peptidoglycan-recognition protein" evidence="8">
    <location>
        <begin position="22"/>
        <end position="210"/>
    </location>
</feature>
<evidence type="ECO:0000256" key="7">
    <source>
        <dbReference type="PIRSR" id="PIRSR037945-1"/>
    </source>
</evidence>
<feature type="disulfide bond" evidence="7">
    <location>
        <begin position="67"/>
        <end position="73"/>
    </location>
</feature>
<keyword evidence="4 6" id="KW-0391">Immunity</keyword>
<dbReference type="Gene3D" id="3.40.80.10">
    <property type="entry name" value="Peptidoglycan recognition protein-like"/>
    <property type="match status" value="1"/>
</dbReference>
<dbReference type="GeneID" id="108628637"/>
<dbReference type="InterPro" id="IPR036505">
    <property type="entry name" value="Amidase/PGRP_sf"/>
</dbReference>
<evidence type="ECO:0000256" key="8">
    <source>
        <dbReference type="SAM" id="SignalP"/>
    </source>
</evidence>
<reference evidence="12" key="1">
    <citation type="submission" date="2025-08" db="UniProtKB">
        <authorList>
            <consortium name="RefSeq"/>
        </authorList>
    </citation>
    <scope>IDENTIFICATION</scope>
    <source>
        <tissue evidence="12">Whole body</tissue>
    </source>
</reference>
<dbReference type="InterPro" id="IPR006619">
    <property type="entry name" value="PGRP_domain_met/bac"/>
</dbReference>
<evidence type="ECO:0000256" key="2">
    <source>
        <dbReference type="ARBA" id="ARBA00022588"/>
    </source>
</evidence>
<dbReference type="CDD" id="cd06583">
    <property type="entry name" value="PGRP"/>
    <property type="match status" value="1"/>
</dbReference>
<comment type="similarity">
    <text evidence="1 6">Belongs to the N-acetylmuramoyl-L-alanine amidase 2 family.</text>
</comment>
<dbReference type="FunFam" id="3.40.80.10:FF:000001">
    <property type="entry name" value="Peptidoglycan recognition protein 1"/>
    <property type="match status" value="1"/>
</dbReference>
<evidence type="ECO:0000259" key="10">
    <source>
        <dbReference type="SMART" id="SM00701"/>
    </source>
</evidence>
<keyword evidence="11" id="KW-1185">Reference proteome</keyword>
<dbReference type="RefSeq" id="XP_017886197.1">
    <property type="nucleotide sequence ID" value="XM_018030708.1"/>
</dbReference>
<evidence type="ECO:0000256" key="4">
    <source>
        <dbReference type="ARBA" id="ARBA00022859"/>
    </source>
</evidence>
<dbReference type="PANTHER" id="PTHR11022:SF41">
    <property type="entry name" value="PEPTIDOGLYCAN-RECOGNITION PROTEIN LC-RELATED"/>
    <property type="match status" value="1"/>
</dbReference>
<dbReference type="GO" id="GO:0009253">
    <property type="term" value="P:peptidoglycan catabolic process"/>
    <property type="evidence" value="ECO:0007669"/>
    <property type="project" value="InterPro"/>
</dbReference>
<dbReference type="GO" id="GO:0008270">
    <property type="term" value="F:zinc ion binding"/>
    <property type="evidence" value="ECO:0007669"/>
    <property type="project" value="InterPro"/>
</dbReference>
<keyword evidence="5" id="KW-1015">Disulfide bond</keyword>
<dbReference type="AlphaFoldDB" id="A0AAJ7J7Q6"/>
<evidence type="ECO:0000313" key="12">
    <source>
        <dbReference type="RefSeq" id="XP_017886197.1"/>
    </source>
</evidence>
<dbReference type="InterPro" id="IPR015510">
    <property type="entry name" value="PGRP"/>
</dbReference>
<sequence>MPVFKLVVAFNYLLLIVPTYSLNTVEIVPNIISRQNWHARQPVERELLEVTPTPYVVIHHGGEPKYCYDEKTCSAIVRQYQNFHIDDRHWFDIGYSFVIGEDGNVYEGRGWDYVGAHAPGYNTQSIGICIIGDFSNFVPNEKALKTLNDLIKYGVKLRKIRGDYHILGHRQARSTLCPGTAFYKYVQTLPRWTNHPIPNYSNGTTTTLAL</sequence>
<evidence type="ECO:0000259" key="9">
    <source>
        <dbReference type="SMART" id="SM00644"/>
    </source>
</evidence>
<gene>
    <name evidence="12" type="primary">LOC108628637</name>
</gene>
<evidence type="ECO:0000256" key="6">
    <source>
        <dbReference type="PIRNR" id="PIRNR037945"/>
    </source>
</evidence>
<keyword evidence="3 8" id="KW-0732">Signal</keyword>
<name>A0AAJ7J7Q6_9HYME</name>
<evidence type="ECO:0000256" key="3">
    <source>
        <dbReference type="ARBA" id="ARBA00022729"/>
    </source>
</evidence>
<dbReference type="SMART" id="SM00701">
    <property type="entry name" value="PGRP"/>
    <property type="match status" value="1"/>
</dbReference>